<dbReference type="Pfam" id="PF09324">
    <property type="entry name" value="Sec7-like_HDS"/>
    <property type="match status" value="1"/>
</dbReference>
<proteinExistence type="predicted"/>
<dbReference type="EMBL" id="KE504129">
    <property type="protein sequence ID" value="EPT03651.1"/>
    <property type="molecule type" value="Genomic_DNA"/>
</dbReference>
<dbReference type="FunFam" id="1.10.1000.11:FF:000003">
    <property type="entry name" value="Brefeldin A-inhibited guanine nucleotide-exchange protein 1"/>
    <property type="match status" value="1"/>
</dbReference>
<feature type="region of interest" description="Disordered" evidence="6">
    <location>
        <begin position="21"/>
        <end position="48"/>
    </location>
</feature>
<dbReference type="InterPro" id="IPR035999">
    <property type="entry name" value="Sec7_dom_sf"/>
</dbReference>
<keyword evidence="4" id="KW-0472">Membrane</keyword>
<dbReference type="eggNOG" id="KOG0929">
    <property type="taxonomic scope" value="Eukaryota"/>
</dbReference>
<dbReference type="SUPFAM" id="SSF48371">
    <property type="entry name" value="ARM repeat"/>
    <property type="match status" value="3"/>
</dbReference>
<evidence type="ECO:0000313" key="8">
    <source>
        <dbReference type="EMBL" id="EPT03651.1"/>
    </source>
</evidence>
<dbReference type="CDD" id="cd00171">
    <property type="entry name" value="Sec7"/>
    <property type="match status" value="1"/>
</dbReference>
<dbReference type="SMART" id="SM00222">
    <property type="entry name" value="Sec7"/>
    <property type="match status" value="1"/>
</dbReference>
<feature type="region of interest" description="Disordered" evidence="6">
    <location>
        <begin position="650"/>
        <end position="716"/>
    </location>
</feature>
<dbReference type="Pfam" id="PF01369">
    <property type="entry name" value="Sec7"/>
    <property type="match status" value="1"/>
</dbReference>
<evidence type="ECO:0000256" key="6">
    <source>
        <dbReference type="SAM" id="MobiDB-lite"/>
    </source>
</evidence>
<dbReference type="InterPro" id="IPR032629">
    <property type="entry name" value="DCB_dom"/>
</dbReference>
<dbReference type="FunCoup" id="S8FQX6">
    <property type="interactions" value="486"/>
</dbReference>
<dbReference type="Gene3D" id="1.10.220.20">
    <property type="match status" value="1"/>
</dbReference>
<feature type="compositionally biased region" description="Polar residues" evidence="6">
    <location>
        <begin position="300"/>
        <end position="324"/>
    </location>
</feature>
<dbReference type="SUPFAM" id="SSF48425">
    <property type="entry name" value="Sec7 domain"/>
    <property type="match status" value="1"/>
</dbReference>
<dbReference type="GO" id="GO:0015031">
    <property type="term" value="P:protein transport"/>
    <property type="evidence" value="ECO:0007669"/>
    <property type="project" value="UniProtKB-KW"/>
</dbReference>
<feature type="compositionally biased region" description="Polar residues" evidence="6">
    <location>
        <begin position="259"/>
        <end position="269"/>
    </location>
</feature>
<evidence type="ECO:0000256" key="1">
    <source>
        <dbReference type="ARBA" id="ARBA00022448"/>
    </source>
</evidence>
<evidence type="ECO:0000256" key="4">
    <source>
        <dbReference type="ARBA" id="ARBA00023136"/>
    </source>
</evidence>
<evidence type="ECO:0000259" key="7">
    <source>
        <dbReference type="PROSITE" id="PS50190"/>
    </source>
</evidence>
<keyword evidence="3" id="KW-0653">Protein transport</keyword>
<dbReference type="GO" id="GO:0005085">
    <property type="term" value="F:guanyl-nucleotide exchange factor activity"/>
    <property type="evidence" value="ECO:0007669"/>
    <property type="project" value="InterPro"/>
</dbReference>
<reference evidence="8 9" key="1">
    <citation type="journal article" date="2012" name="Science">
        <title>The Paleozoic origin of enzymatic lignin decomposition reconstructed from 31 fungal genomes.</title>
        <authorList>
            <person name="Floudas D."/>
            <person name="Binder M."/>
            <person name="Riley R."/>
            <person name="Barry K."/>
            <person name="Blanchette R.A."/>
            <person name="Henrissat B."/>
            <person name="Martinez A.T."/>
            <person name="Otillar R."/>
            <person name="Spatafora J.W."/>
            <person name="Yadav J.S."/>
            <person name="Aerts A."/>
            <person name="Benoit I."/>
            <person name="Boyd A."/>
            <person name="Carlson A."/>
            <person name="Copeland A."/>
            <person name="Coutinho P.M."/>
            <person name="de Vries R.P."/>
            <person name="Ferreira P."/>
            <person name="Findley K."/>
            <person name="Foster B."/>
            <person name="Gaskell J."/>
            <person name="Glotzer D."/>
            <person name="Gorecki P."/>
            <person name="Heitman J."/>
            <person name="Hesse C."/>
            <person name="Hori C."/>
            <person name="Igarashi K."/>
            <person name="Jurgens J.A."/>
            <person name="Kallen N."/>
            <person name="Kersten P."/>
            <person name="Kohler A."/>
            <person name="Kuees U."/>
            <person name="Kumar T.K.A."/>
            <person name="Kuo A."/>
            <person name="LaButti K."/>
            <person name="Larrondo L.F."/>
            <person name="Lindquist E."/>
            <person name="Ling A."/>
            <person name="Lombard V."/>
            <person name="Lucas S."/>
            <person name="Lundell T."/>
            <person name="Martin R."/>
            <person name="McLaughlin D.J."/>
            <person name="Morgenstern I."/>
            <person name="Morin E."/>
            <person name="Murat C."/>
            <person name="Nagy L.G."/>
            <person name="Nolan M."/>
            <person name="Ohm R.A."/>
            <person name="Patyshakuliyeva A."/>
            <person name="Rokas A."/>
            <person name="Ruiz-Duenas F.J."/>
            <person name="Sabat G."/>
            <person name="Salamov A."/>
            <person name="Samejima M."/>
            <person name="Schmutz J."/>
            <person name="Slot J.C."/>
            <person name="St John F."/>
            <person name="Stenlid J."/>
            <person name="Sun H."/>
            <person name="Sun S."/>
            <person name="Syed K."/>
            <person name="Tsang A."/>
            <person name="Wiebenga A."/>
            <person name="Young D."/>
            <person name="Pisabarro A."/>
            <person name="Eastwood D.C."/>
            <person name="Martin F."/>
            <person name="Cullen D."/>
            <person name="Grigoriev I.V."/>
            <person name="Hibbett D.S."/>
        </authorList>
    </citation>
    <scope>NUCLEOTIDE SEQUENCE</scope>
    <source>
        <strain evidence="9">FP-58527</strain>
    </source>
</reference>
<dbReference type="InterPro" id="IPR023394">
    <property type="entry name" value="Sec7_C_sf"/>
</dbReference>
<feature type="domain" description="SEC7" evidence="7">
    <location>
        <begin position="710"/>
        <end position="899"/>
    </location>
</feature>
<dbReference type="Gene3D" id="1.10.1000.11">
    <property type="entry name" value="Arf Nucleotide-binding Site Opener,domain 2"/>
    <property type="match status" value="1"/>
</dbReference>
<gene>
    <name evidence="8" type="ORF">FOMPIDRAFT_149899</name>
</gene>
<dbReference type="STRING" id="743788.S8FQX6"/>
<dbReference type="InterPro" id="IPR016024">
    <property type="entry name" value="ARM-type_fold"/>
</dbReference>
<dbReference type="InterPro" id="IPR015403">
    <property type="entry name" value="Mon2/Sec7/BIG1-like_HDS"/>
</dbReference>
<dbReference type="PROSITE" id="PS50190">
    <property type="entry name" value="SEC7"/>
    <property type="match status" value="1"/>
</dbReference>
<feature type="compositionally biased region" description="Polar residues" evidence="6">
    <location>
        <begin position="280"/>
        <end position="291"/>
    </location>
</feature>
<dbReference type="InterPro" id="IPR000904">
    <property type="entry name" value="Sec7_dom"/>
</dbReference>
<accession>S8FQX6</accession>
<dbReference type="OrthoDB" id="18431at2759"/>
<dbReference type="InterPro" id="IPR032691">
    <property type="entry name" value="Mon2/Sec7/BIG1-like_HUS"/>
</dbReference>
<dbReference type="HOGENOM" id="CLU_000691_1_2_1"/>
<evidence type="ECO:0000256" key="5">
    <source>
        <dbReference type="ARBA" id="ARBA00060451"/>
    </source>
</evidence>
<keyword evidence="1" id="KW-0813">Transport</keyword>
<dbReference type="InterPro" id="IPR046455">
    <property type="entry name" value="Sec7/BIG1-like_C"/>
</dbReference>
<dbReference type="InParanoid" id="S8FQX6"/>
<dbReference type="Pfam" id="PF20252">
    <property type="entry name" value="BIG2_C"/>
    <property type="match status" value="1"/>
</dbReference>
<feature type="region of interest" description="Disordered" evidence="6">
    <location>
        <begin position="259"/>
        <end position="373"/>
    </location>
</feature>
<dbReference type="GO" id="GO:0032012">
    <property type="term" value="P:regulation of ARF protein signal transduction"/>
    <property type="evidence" value="ECO:0007669"/>
    <property type="project" value="InterPro"/>
</dbReference>
<dbReference type="Proteomes" id="UP000015241">
    <property type="component" value="Unassembled WGS sequence"/>
</dbReference>
<sequence length="1799" mass="200865">MPAPLPLNGSAAVAAHNTGLRHGNHVSGRQTPPSRPSSAASHRRSLTVSRGKSVSSVLITSALETISASKEAKRSAPLRESVHRALELAKSGQGGDRPREIFEPLRLACETRNEKLMVASLDCISKLISYSFFVENTDSQPLPSPPPSPAANGRHSISTGSNVNLPAISLVDVVVHTITSCHSETTPDPVSLQIVKALLALVLSSTILVHGSSLLKAVRTVYNVFLLSSDPVNQTVAQGGLTQMVNHVFSRVNLEPSWSRSESTTTLNSRPDVPRKRRSSIQSSRNSMQGPPQSPPATVRVSSLAGTDYTSSTLVNGDLQNGESSQEDYGDASSQHAASDHQDDHTNGYAQAHSYSAPEPSEIAPSEAGDEYDNSRRLSANDLFIKDAFLVFRALCKLTMKPLNSESERDLKSHAMRSKLLSLHLVLTILNTHMAIFVSPSAIIYSSSSREATSFVQAVNQYLCLCLSRNAVSPVPQVFEISVEIFWRVISGLRTKLKKEIEVLLHEIFIPILEMKTSTLRQKVVILNMIYRLCQDPQVLVEIYLNYDCDSEAVDNIYEHLMNIISKIGTAPVSHNQKKGEDPVSPAQASTQKAPNQTAVPPSLSTTALAGPGHNDASAAGLTEQQLKRQGLECLVAVLKSLVVWGTAGSENGKPDQVPPPEPSARSAVPDEMKGDKVTPESSSLDLRPGPPSADPTRQPTPEAVDDPTKFESAKQKKTTLLEGIKKFNFKPKRGIQFFLETGFLPSKSPKDIAKFLLETDGLSKAMIGEYLGEGEEENIAIMHAFVDMMEFKDLAFVDALRTFLQAFRLPGEAQKIDRFMLKFAERYIGGNSQTPFANADAAYVLAYSVILLNTDAHNPQVKRRMTLADFIKNNRGINDNADLPEELLSTIYDDIVSNEIRMKDEVDAAPMLAMPGAGLAGALANVGRDLQKEAYMMQSNSMTNKTEALFKTLMRSQRKGSKSSEQFFSASHFTHVRPMFEVAWIPFLAGISGPLQDTDDLEIVELCLDGFKNAIRIVSFFDMELERNAFVTTLSKFTFLNNLGEMKTKNMEAIKALLDVAVTDGNNLKGSWREVLTCVSQLEHMQLISSGVELPDNGRKSRSRKPPTEELANESRSTHITVAADMVFSLSHYLSGTAIVDFVRALCDVSWEEIQSSGLSQHPRLFSLQKLVEIAYYNMNRIRLEWSNLWDILGEHFNQVCCHNNPHVGFFALDALRQLAMRFLEKEELPHFKFQKDFLRPFEYTMIHNSNPDIRDMVLQCLQQMIQARVGNMRSGWRTMFGVFSAASKVPTERVANSAFELVTRVNKEHFSAIVRNGAFADLTVCITDFCKVNKYQKISLLAIAMLRGIIPIMLNSPDTGLNVEVNDTDRSTDDPMIKFWFPVLFGFYDVIMNGEDLEVRRLALDSLFSTLKTYGKTFPVDFWDTVCQELLFPIFAVLKSSQDMTRFNTQEDMSVWLSTTMIQALRNLIDLYTFYFETLERFLDGLLDLLCVCICQENDTLARIGTSCLQQLLENNVKKLSPARWERVATTFVKLFRTTTPHQLFDENLRVELDGSTPDLADSTESNGQTILPAPLSPNGQLKSDAKITLNDRRRIFRQIIVKCVLQLLLIEMTNDLLRNDEVYNTMPPEHLLRLMGVLDHSYQFARMFNEDKDLRTGLWKVGFMKHLPNLLKQESSSASTLVHVLLRMYYDTRSEHQAARPQVMDRLMPLGLGVLGDFNKLRVDTQLKNIVAWTPVVAEIMQGFVRLDDKAFGRYMPAIYPLATDLLSRDLAPEVRDRLREYFKRVGYIQGIMERS</sequence>
<keyword evidence="2" id="KW-0963">Cytoplasm</keyword>
<evidence type="ECO:0000256" key="3">
    <source>
        <dbReference type="ARBA" id="ARBA00022927"/>
    </source>
</evidence>
<protein>
    <recommendedName>
        <fullName evidence="7">SEC7 domain-containing protein</fullName>
    </recommendedName>
</protein>
<dbReference type="GO" id="GO:0030663">
    <property type="term" value="C:COPI-coated vesicle membrane"/>
    <property type="evidence" value="ECO:0007669"/>
    <property type="project" value="UniProtKB-SubCell"/>
</dbReference>
<comment type="subcellular location">
    <subcellularLocation>
        <location evidence="5">Cytoplasmic vesicle</location>
        <location evidence="5">COPI-coated vesicle membrane</location>
    </subcellularLocation>
</comment>
<dbReference type="PANTHER" id="PTHR10663">
    <property type="entry name" value="GUANYL-NUCLEOTIDE EXCHANGE FACTOR"/>
    <property type="match status" value="1"/>
</dbReference>
<dbReference type="Pfam" id="PF16213">
    <property type="entry name" value="DCB"/>
    <property type="match status" value="1"/>
</dbReference>
<dbReference type="FunFam" id="1.10.220.20:FF:000002">
    <property type="entry name" value="Brefeldin A-inhibited guanine nucleotide-exchange protein 1"/>
    <property type="match status" value="1"/>
</dbReference>
<feature type="compositionally biased region" description="Polar residues" evidence="6">
    <location>
        <begin position="587"/>
        <end position="608"/>
    </location>
</feature>
<feature type="compositionally biased region" description="Basic and acidic residues" evidence="6">
    <location>
        <begin position="669"/>
        <end position="679"/>
    </location>
</feature>
<organism evidence="8 9">
    <name type="scientific">Fomitopsis schrenkii</name>
    <name type="common">Brown rot fungus</name>
    <dbReference type="NCBI Taxonomy" id="2126942"/>
    <lineage>
        <taxon>Eukaryota</taxon>
        <taxon>Fungi</taxon>
        <taxon>Dikarya</taxon>
        <taxon>Basidiomycota</taxon>
        <taxon>Agaricomycotina</taxon>
        <taxon>Agaricomycetes</taxon>
        <taxon>Polyporales</taxon>
        <taxon>Fomitopsis</taxon>
    </lineage>
</organism>
<dbReference type="PANTHER" id="PTHR10663:SF375">
    <property type="entry name" value="LD29171P"/>
    <property type="match status" value="1"/>
</dbReference>
<dbReference type="Pfam" id="PF12783">
    <property type="entry name" value="Sec7-like_HUS"/>
    <property type="match status" value="1"/>
</dbReference>
<keyword evidence="9" id="KW-1185">Reference proteome</keyword>
<name>S8FQX6_FOMSC</name>
<evidence type="ECO:0000256" key="2">
    <source>
        <dbReference type="ARBA" id="ARBA00022490"/>
    </source>
</evidence>
<evidence type="ECO:0000313" key="9">
    <source>
        <dbReference type="Proteomes" id="UP000015241"/>
    </source>
</evidence>
<feature type="region of interest" description="Disordered" evidence="6">
    <location>
        <begin position="1094"/>
        <end position="1116"/>
    </location>
</feature>
<feature type="region of interest" description="Disordered" evidence="6">
    <location>
        <begin position="574"/>
        <end position="617"/>
    </location>
</feature>